<dbReference type="EMBL" id="PGCL01000003">
    <property type="protein sequence ID" value="TAJ43842.1"/>
    <property type="molecule type" value="Genomic_DNA"/>
</dbReference>
<organism evidence="1 2">
    <name type="scientific">Methanofollis fontis</name>
    <dbReference type="NCBI Taxonomy" id="2052832"/>
    <lineage>
        <taxon>Archaea</taxon>
        <taxon>Methanobacteriati</taxon>
        <taxon>Methanobacteriota</taxon>
        <taxon>Stenosarchaea group</taxon>
        <taxon>Methanomicrobia</taxon>
        <taxon>Methanomicrobiales</taxon>
        <taxon>Methanomicrobiaceae</taxon>
        <taxon>Methanofollis</taxon>
    </lineage>
</organism>
<accession>A0A483CMK6</accession>
<comment type="caution">
    <text evidence="1">The sequence shown here is derived from an EMBL/GenBank/DDBJ whole genome shotgun (WGS) entry which is preliminary data.</text>
</comment>
<sequence length="336" mass="36767">MNDADGGVHASLFADEVKTLDEAINAAGTPSPAHVAICAEPHAGIAPLIDMLLNRYPARITHYPLLTLVHGDSVLSDIRRIHGISLISGCENLFVRRIGGFTFLEEFLSHVAASEELVITAWNIHAWRYLEEVYGIGRYFPVQVPLSPLDGPAIKAYFQSGDGREIGFVDDAAMVRSSARRTIHIPFIDKDYEIPWPDIDTGGVQGKNTAAEGAGALEDRIFDRLADVSGGNTGVAARILDDAIKDGEIRISDLKLPEFDLDLDLADAFILAQIISRDGVRATDLQTICGEGIQESASLYRLETLGLIELRGEEYQISPQALQAATAYLRRIRMVW</sequence>
<dbReference type="Proteomes" id="UP000292580">
    <property type="component" value="Unassembled WGS sequence"/>
</dbReference>
<gene>
    <name evidence="1" type="ORF">CUJ86_07175</name>
</gene>
<keyword evidence="2" id="KW-1185">Reference proteome</keyword>
<reference evidence="1 2" key="1">
    <citation type="submission" date="2017-11" db="EMBL/GenBank/DDBJ databases">
        <title>Isolation and Characterization of Methanofollis Species from Methane Seep Offshore SW Taiwan.</title>
        <authorList>
            <person name="Teng N.-H."/>
            <person name="Lai M.-C."/>
            <person name="Chen S.-C."/>
        </authorList>
    </citation>
    <scope>NUCLEOTIDE SEQUENCE [LARGE SCALE GENOMIC DNA]</scope>
    <source>
        <strain evidence="1 2">FWC-SCC2</strain>
    </source>
</reference>
<dbReference type="AlphaFoldDB" id="A0A483CMK6"/>
<dbReference type="OrthoDB" id="326898at2157"/>
<protein>
    <submittedName>
        <fullName evidence="1">Uncharacterized protein</fullName>
    </submittedName>
</protein>
<evidence type="ECO:0000313" key="1">
    <source>
        <dbReference type="EMBL" id="TAJ43842.1"/>
    </source>
</evidence>
<evidence type="ECO:0000313" key="2">
    <source>
        <dbReference type="Proteomes" id="UP000292580"/>
    </source>
</evidence>
<dbReference type="RefSeq" id="WP_130646897.1">
    <property type="nucleotide sequence ID" value="NZ_PGCL01000003.1"/>
</dbReference>
<name>A0A483CMK6_9EURY</name>
<proteinExistence type="predicted"/>